<feature type="domain" description="Reverse transcriptase zinc-binding" evidence="1">
    <location>
        <begin position="49"/>
        <end position="130"/>
    </location>
</feature>
<name>A0AAW2UB76_SESRA</name>
<dbReference type="AlphaFoldDB" id="A0AAW2UB76"/>
<organism evidence="2">
    <name type="scientific">Sesamum radiatum</name>
    <name type="common">Black benniseed</name>
    <dbReference type="NCBI Taxonomy" id="300843"/>
    <lineage>
        <taxon>Eukaryota</taxon>
        <taxon>Viridiplantae</taxon>
        <taxon>Streptophyta</taxon>
        <taxon>Embryophyta</taxon>
        <taxon>Tracheophyta</taxon>
        <taxon>Spermatophyta</taxon>
        <taxon>Magnoliopsida</taxon>
        <taxon>eudicotyledons</taxon>
        <taxon>Gunneridae</taxon>
        <taxon>Pentapetalae</taxon>
        <taxon>asterids</taxon>
        <taxon>lamiids</taxon>
        <taxon>Lamiales</taxon>
        <taxon>Pedaliaceae</taxon>
        <taxon>Sesamum</taxon>
    </lineage>
</organism>
<sequence length="131" mass="14899">MSNEGTTWNQELIKEELRESDATLILETPIQDSNIEDFLVWHYNTNGKFSVKSAYDLALRQATISGPSTEGVRRGTEEGDWRFLWKARVLPKIQLFAWNVSQEAIPKAINLKKRGVQVEVACSRCSLGEEN</sequence>
<reference evidence="2" key="2">
    <citation type="journal article" date="2024" name="Plant">
        <title>Genomic evolution and insights into agronomic trait innovations of Sesamum species.</title>
        <authorList>
            <person name="Miao H."/>
            <person name="Wang L."/>
            <person name="Qu L."/>
            <person name="Liu H."/>
            <person name="Sun Y."/>
            <person name="Le M."/>
            <person name="Wang Q."/>
            <person name="Wei S."/>
            <person name="Zheng Y."/>
            <person name="Lin W."/>
            <person name="Duan Y."/>
            <person name="Cao H."/>
            <person name="Xiong S."/>
            <person name="Wang X."/>
            <person name="Wei L."/>
            <person name="Li C."/>
            <person name="Ma Q."/>
            <person name="Ju M."/>
            <person name="Zhao R."/>
            <person name="Li G."/>
            <person name="Mu C."/>
            <person name="Tian Q."/>
            <person name="Mei H."/>
            <person name="Zhang T."/>
            <person name="Gao T."/>
            <person name="Zhang H."/>
        </authorList>
    </citation>
    <scope>NUCLEOTIDE SEQUENCE</scope>
    <source>
        <strain evidence="2">G02</strain>
    </source>
</reference>
<accession>A0AAW2UB76</accession>
<comment type="caution">
    <text evidence="2">The sequence shown here is derived from an EMBL/GenBank/DDBJ whole genome shotgun (WGS) entry which is preliminary data.</text>
</comment>
<proteinExistence type="predicted"/>
<evidence type="ECO:0000259" key="1">
    <source>
        <dbReference type="Pfam" id="PF13966"/>
    </source>
</evidence>
<evidence type="ECO:0000313" key="2">
    <source>
        <dbReference type="EMBL" id="KAL0413838.1"/>
    </source>
</evidence>
<dbReference type="EMBL" id="JACGWJ010000006">
    <property type="protein sequence ID" value="KAL0413838.1"/>
    <property type="molecule type" value="Genomic_DNA"/>
</dbReference>
<protein>
    <recommendedName>
        <fullName evidence="1">Reverse transcriptase zinc-binding domain-containing protein</fullName>
    </recommendedName>
</protein>
<gene>
    <name evidence="2" type="ORF">Sradi_1585500</name>
</gene>
<reference evidence="2" key="1">
    <citation type="submission" date="2020-06" db="EMBL/GenBank/DDBJ databases">
        <authorList>
            <person name="Li T."/>
            <person name="Hu X."/>
            <person name="Zhang T."/>
            <person name="Song X."/>
            <person name="Zhang H."/>
            <person name="Dai N."/>
            <person name="Sheng W."/>
            <person name="Hou X."/>
            <person name="Wei L."/>
        </authorList>
    </citation>
    <scope>NUCLEOTIDE SEQUENCE</scope>
    <source>
        <strain evidence="2">G02</strain>
        <tissue evidence="2">Leaf</tissue>
    </source>
</reference>
<dbReference type="Pfam" id="PF13966">
    <property type="entry name" value="zf-RVT"/>
    <property type="match status" value="1"/>
</dbReference>
<dbReference type="InterPro" id="IPR026960">
    <property type="entry name" value="RVT-Znf"/>
</dbReference>